<evidence type="ECO:0000259" key="2">
    <source>
        <dbReference type="Pfam" id="PF14065"/>
    </source>
</evidence>
<evidence type="ECO:0000256" key="1">
    <source>
        <dbReference type="SAM" id="MobiDB-lite"/>
    </source>
</evidence>
<keyword evidence="4" id="KW-1185">Reference proteome</keyword>
<dbReference type="EMBL" id="AOIM01000022">
    <property type="protein sequence ID" value="ELY92163.1"/>
    <property type="molecule type" value="Genomic_DNA"/>
</dbReference>
<reference evidence="3 4" key="1">
    <citation type="journal article" date="2014" name="PLoS Genet.">
        <title>Phylogenetically driven sequencing of extremely halophilic archaea reveals strategies for static and dynamic osmo-response.</title>
        <authorList>
            <person name="Becker E.A."/>
            <person name="Seitzer P.M."/>
            <person name="Tritt A."/>
            <person name="Larsen D."/>
            <person name="Krusor M."/>
            <person name="Yao A.I."/>
            <person name="Wu D."/>
            <person name="Madern D."/>
            <person name="Eisen J.A."/>
            <person name="Darling A.E."/>
            <person name="Facciotti M.T."/>
        </authorList>
    </citation>
    <scope>NUCLEOTIDE SEQUENCE [LARGE SCALE GENOMIC DNA]</scope>
    <source>
        <strain evidence="3 4">JCM 10989</strain>
    </source>
</reference>
<dbReference type="RefSeq" id="WP_006652916.1">
    <property type="nucleotide sequence ID" value="NZ_AOIM01000022.1"/>
</dbReference>
<evidence type="ECO:0000313" key="3">
    <source>
        <dbReference type="EMBL" id="ELY92163.1"/>
    </source>
</evidence>
<organism evidence="3 4">
    <name type="scientific">Natrialba hulunbeirensis JCM 10989</name>
    <dbReference type="NCBI Taxonomy" id="1227493"/>
    <lineage>
        <taxon>Archaea</taxon>
        <taxon>Methanobacteriati</taxon>
        <taxon>Methanobacteriota</taxon>
        <taxon>Stenosarchaea group</taxon>
        <taxon>Halobacteria</taxon>
        <taxon>Halobacteriales</taxon>
        <taxon>Natrialbaceae</taxon>
        <taxon>Natrialba</taxon>
    </lineage>
</organism>
<feature type="domain" description="Pvc16 N-terminal" evidence="2">
    <location>
        <begin position="10"/>
        <end position="184"/>
    </location>
</feature>
<comment type="caution">
    <text evidence="3">The sequence shown here is derived from an EMBL/GenBank/DDBJ whole genome shotgun (WGS) entry which is preliminary data.</text>
</comment>
<dbReference type="AlphaFoldDB" id="M0A491"/>
<evidence type="ECO:0000313" key="4">
    <source>
        <dbReference type="Proteomes" id="UP000011519"/>
    </source>
</evidence>
<protein>
    <recommendedName>
        <fullName evidence="2">Pvc16 N-terminal domain-containing protein</fullName>
    </recommendedName>
</protein>
<accession>M0A491</accession>
<sequence>MAAPTALRDTTDLLVTLLRLQLAGDDDDRLNESQIQPIPPTAVDDDSTVRLTLSLYGVSKAGSLNTGSKRITDNRTEKPPLGLELRYLLMAFPSADDERDAVLAQQQLLGTAMQTLYDAEAIEPEELPAGLDERLTITLEQHEPSAVTELWNSMPDLPLYPHVIYTVRPIRIPSTQSTPFERVSERDVRVGRGGTTDTDGESNTSEERSERTEMDSNEQGV</sequence>
<feature type="compositionally biased region" description="Basic and acidic residues" evidence="1">
    <location>
        <begin position="205"/>
        <end position="214"/>
    </location>
</feature>
<feature type="region of interest" description="Disordered" evidence="1">
    <location>
        <begin position="176"/>
        <end position="221"/>
    </location>
</feature>
<dbReference type="InterPro" id="IPR025351">
    <property type="entry name" value="Pvc16_N"/>
</dbReference>
<proteinExistence type="predicted"/>
<name>M0A491_9EURY</name>
<dbReference type="PATRIC" id="fig|1227493.4.peg.1688"/>
<dbReference type="STRING" id="1227493.C483_08522"/>
<gene>
    <name evidence="3" type="ORF">C483_08522</name>
</gene>
<dbReference type="Proteomes" id="UP000011519">
    <property type="component" value="Unassembled WGS sequence"/>
</dbReference>
<dbReference type="OrthoDB" id="142534at2157"/>
<dbReference type="Pfam" id="PF14065">
    <property type="entry name" value="Pvc16_N"/>
    <property type="match status" value="1"/>
</dbReference>